<reference evidence="4" key="2">
    <citation type="submission" date="2015-01" db="EMBL/GenBank/DDBJ databases">
        <title>Evolutionary Origins and Diversification of the Mycorrhizal Mutualists.</title>
        <authorList>
            <consortium name="DOE Joint Genome Institute"/>
            <consortium name="Mycorrhizal Genomics Consortium"/>
            <person name="Kohler A."/>
            <person name="Kuo A."/>
            <person name="Nagy L.G."/>
            <person name="Floudas D."/>
            <person name="Copeland A."/>
            <person name="Barry K.W."/>
            <person name="Cichocki N."/>
            <person name="Veneault-Fourrey C."/>
            <person name="LaButti K."/>
            <person name="Lindquist E.A."/>
            <person name="Lipzen A."/>
            <person name="Lundell T."/>
            <person name="Morin E."/>
            <person name="Murat C."/>
            <person name="Riley R."/>
            <person name="Ohm R."/>
            <person name="Sun H."/>
            <person name="Tunlid A."/>
            <person name="Henrissat B."/>
            <person name="Grigoriev I.V."/>
            <person name="Hibbett D.S."/>
            <person name="Martin F."/>
        </authorList>
    </citation>
    <scope>NUCLEOTIDE SEQUENCE [LARGE SCALE GENOMIC DNA]</scope>
    <source>
        <strain evidence="4">UH-Slu-Lm8-n1</strain>
    </source>
</reference>
<reference evidence="3 4" key="1">
    <citation type="submission" date="2014-04" db="EMBL/GenBank/DDBJ databases">
        <authorList>
            <consortium name="DOE Joint Genome Institute"/>
            <person name="Kuo A."/>
            <person name="Ruytinx J."/>
            <person name="Rineau F."/>
            <person name="Colpaert J."/>
            <person name="Kohler A."/>
            <person name="Nagy L.G."/>
            <person name="Floudas D."/>
            <person name="Copeland A."/>
            <person name="Barry K.W."/>
            <person name="Cichocki N."/>
            <person name="Veneault-Fourrey C."/>
            <person name="LaButti K."/>
            <person name="Lindquist E.A."/>
            <person name="Lipzen A."/>
            <person name="Lundell T."/>
            <person name="Morin E."/>
            <person name="Murat C."/>
            <person name="Sun H."/>
            <person name="Tunlid A."/>
            <person name="Henrissat B."/>
            <person name="Grigoriev I.V."/>
            <person name="Hibbett D.S."/>
            <person name="Martin F."/>
            <person name="Nordberg H.P."/>
            <person name="Cantor M.N."/>
            <person name="Hua S.X."/>
        </authorList>
    </citation>
    <scope>NUCLEOTIDE SEQUENCE [LARGE SCALE GENOMIC DNA]</scope>
    <source>
        <strain evidence="3 4">UH-Slu-Lm8-n1</strain>
    </source>
</reference>
<dbReference type="OrthoDB" id="515401at2759"/>
<proteinExistence type="predicted"/>
<dbReference type="PANTHER" id="PTHR28014:SF1">
    <property type="entry name" value="NEGATIVE REGULATOR OF RAS-CAMP PATHWAY"/>
    <property type="match status" value="1"/>
</dbReference>
<evidence type="ECO:0000259" key="2">
    <source>
        <dbReference type="Pfam" id="PF11702"/>
    </source>
</evidence>
<dbReference type="PANTHER" id="PTHR28014">
    <property type="entry name" value="NEGATIVE REGULATOR OF RAS-CAMP PATHWAY"/>
    <property type="match status" value="1"/>
</dbReference>
<feature type="compositionally biased region" description="Acidic residues" evidence="1">
    <location>
        <begin position="20"/>
        <end position="33"/>
    </location>
</feature>
<sequence>MKGKENEKGGYMPKGRPKEEEIEDESGEDDDNDDKIQVSRRVAQQWLQALMSRRALRDGIASQHMHTHVAENHVAPAAQSTAPILLGHPYNLPAPAIPMTPRTTQQIMLSTELSVSMRRQILWEWQVNSATNPAANARRATNGVLSGLLPLASTTPMGENPSATQSAEAQDRDERKRRARARIRSWTDDFHYSGW</sequence>
<dbReference type="InterPro" id="IPR053043">
    <property type="entry name" value="Ras-cAMP_regulatory"/>
</dbReference>
<dbReference type="EMBL" id="KN835251">
    <property type="protein sequence ID" value="KIK41996.1"/>
    <property type="molecule type" value="Genomic_DNA"/>
</dbReference>
<dbReference type="GO" id="GO:0006808">
    <property type="term" value="P:regulation of nitrogen utilization"/>
    <property type="evidence" value="ECO:0007669"/>
    <property type="project" value="TreeGrafter"/>
</dbReference>
<dbReference type="Proteomes" id="UP000054485">
    <property type="component" value="Unassembled WGS sequence"/>
</dbReference>
<feature type="region of interest" description="Disordered" evidence="1">
    <location>
        <begin position="149"/>
        <end position="179"/>
    </location>
</feature>
<accession>A0A0D0AJL4</accession>
<feature type="region of interest" description="Disordered" evidence="1">
    <location>
        <begin position="1"/>
        <end position="37"/>
    </location>
</feature>
<evidence type="ECO:0000256" key="1">
    <source>
        <dbReference type="SAM" id="MobiDB-lite"/>
    </source>
</evidence>
<name>A0A0D0AJL4_9AGAM</name>
<evidence type="ECO:0000313" key="4">
    <source>
        <dbReference type="Proteomes" id="UP000054485"/>
    </source>
</evidence>
<organism evidence="3 4">
    <name type="scientific">Suillus luteus UH-Slu-Lm8-n1</name>
    <dbReference type="NCBI Taxonomy" id="930992"/>
    <lineage>
        <taxon>Eukaryota</taxon>
        <taxon>Fungi</taxon>
        <taxon>Dikarya</taxon>
        <taxon>Basidiomycota</taxon>
        <taxon>Agaricomycotina</taxon>
        <taxon>Agaricomycetes</taxon>
        <taxon>Agaricomycetidae</taxon>
        <taxon>Boletales</taxon>
        <taxon>Suillineae</taxon>
        <taxon>Suillaceae</taxon>
        <taxon>Suillus</taxon>
    </lineage>
</organism>
<dbReference type="GO" id="GO:0000122">
    <property type="term" value="P:negative regulation of transcription by RNA polymerase II"/>
    <property type="evidence" value="ECO:0007669"/>
    <property type="project" value="TreeGrafter"/>
</dbReference>
<dbReference type="InterPro" id="IPR021711">
    <property type="entry name" value="DUF3295"/>
</dbReference>
<dbReference type="HOGENOM" id="CLU_114371_0_0_1"/>
<feature type="domain" description="DUF3295" evidence="2">
    <location>
        <begin position="95"/>
        <end position="195"/>
    </location>
</feature>
<gene>
    <name evidence="3" type="ORF">CY34DRAFT_84374</name>
</gene>
<dbReference type="GO" id="GO:0031930">
    <property type="term" value="P:mitochondria-nucleus signaling pathway"/>
    <property type="evidence" value="ECO:0007669"/>
    <property type="project" value="TreeGrafter"/>
</dbReference>
<dbReference type="AlphaFoldDB" id="A0A0D0AJL4"/>
<dbReference type="STRING" id="930992.A0A0D0AJL4"/>
<dbReference type="GO" id="GO:0005737">
    <property type="term" value="C:cytoplasm"/>
    <property type="evidence" value="ECO:0007669"/>
    <property type="project" value="TreeGrafter"/>
</dbReference>
<keyword evidence="4" id="KW-1185">Reference proteome</keyword>
<dbReference type="Pfam" id="PF11702">
    <property type="entry name" value="DUF3295"/>
    <property type="match status" value="1"/>
</dbReference>
<evidence type="ECO:0000313" key="3">
    <source>
        <dbReference type="EMBL" id="KIK41996.1"/>
    </source>
</evidence>
<dbReference type="InParanoid" id="A0A0D0AJL4"/>
<protein>
    <recommendedName>
        <fullName evidence="2">DUF3295 domain-containing protein</fullName>
    </recommendedName>
</protein>
<feature type="compositionally biased region" description="Polar residues" evidence="1">
    <location>
        <begin position="152"/>
        <end position="166"/>
    </location>
</feature>